<dbReference type="AlphaFoldDB" id="A0A5B8RXX8"/>
<gene>
    <name evidence="3" type="ORF">FOZ74_08370</name>
</gene>
<dbReference type="Proteomes" id="UP000321199">
    <property type="component" value="Chromosome"/>
</dbReference>
<dbReference type="SUPFAM" id="SSF53850">
    <property type="entry name" value="Periplasmic binding protein-like II"/>
    <property type="match status" value="1"/>
</dbReference>
<dbReference type="Pfam" id="PF13416">
    <property type="entry name" value="SBP_bac_8"/>
    <property type="match status" value="1"/>
</dbReference>
<sequence>MSTLDRRTLLQLAGAAGLASVLSPAQGAEADLAAARAEGKAVFYANITAVKPIMEAFGKDTGVQGEYTRISSSKFVSTVATEARAGKLLADVVQAPLPVLELLKANGVLAPYRSPAAADYPEWTRPDDTIQLFGIEYVSYLYNTKQVAAADAPKKYEDLADAKWKGRIVMADPATHSSTISWLVGLKEKVFASEGEWTNFVKALAANQPMFVASFGPTPAPIESGEKAIAISMPKYIVTKAPAPLAWGPRGGGQPLLGTPRAMALTAKAPHPAAARAFMDYWLSKKAAGMLAKDVGEYVAAPGVYPPVEGMDQVKVLAIRDLGDAEIQKWGAEFKRIFKG</sequence>
<dbReference type="RefSeq" id="WP_146912638.1">
    <property type="nucleotide sequence ID" value="NZ_CP042344.1"/>
</dbReference>
<dbReference type="EMBL" id="CP042344">
    <property type="protein sequence ID" value="QEA13045.1"/>
    <property type="molecule type" value="Genomic_DNA"/>
</dbReference>
<dbReference type="InterPro" id="IPR006311">
    <property type="entry name" value="TAT_signal"/>
</dbReference>
<keyword evidence="1 2" id="KW-0732">Signal</keyword>
<dbReference type="Gene3D" id="3.40.190.10">
    <property type="entry name" value="Periplasmic binding protein-like II"/>
    <property type="match status" value="2"/>
</dbReference>
<evidence type="ECO:0000313" key="3">
    <source>
        <dbReference type="EMBL" id="QEA13045.1"/>
    </source>
</evidence>
<organism evidence="3 4">
    <name type="scientific">Comamonas flocculans</name>
    <dbReference type="NCBI Taxonomy" id="2597701"/>
    <lineage>
        <taxon>Bacteria</taxon>
        <taxon>Pseudomonadati</taxon>
        <taxon>Pseudomonadota</taxon>
        <taxon>Betaproteobacteria</taxon>
        <taxon>Burkholderiales</taxon>
        <taxon>Comamonadaceae</taxon>
        <taxon>Comamonas</taxon>
    </lineage>
</organism>
<proteinExistence type="predicted"/>
<evidence type="ECO:0000256" key="1">
    <source>
        <dbReference type="ARBA" id="ARBA00022729"/>
    </source>
</evidence>
<reference evidence="3 4" key="1">
    <citation type="submission" date="2019-07" db="EMBL/GenBank/DDBJ databases">
        <title>Complete genome sequence of Comamonas sp. NLF 7-7 isolated from livestock.</title>
        <authorList>
            <person name="Kim D.H."/>
            <person name="Kim J.G."/>
        </authorList>
    </citation>
    <scope>NUCLEOTIDE SEQUENCE [LARGE SCALE GENOMIC DNA]</scope>
    <source>
        <strain evidence="3 4">NLF 7-7</strain>
    </source>
</reference>
<dbReference type="OrthoDB" id="9769567at2"/>
<dbReference type="PANTHER" id="PTHR30006">
    <property type="entry name" value="THIAMINE-BINDING PERIPLASMIC PROTEIN-RELATED"/>
    <property type="match status" value="1"/>
</dbReference>
<feature type="signal peptide" evidence="2">
    <location>
        <begin position="1"/>
        <end position="27"/>
    </location>
</feature>
<accession>A0A5B8RXX8</accession>
<protein>
    <submittedName>
        <fullName evidence="3">Extracellular solute-binding protein</fullName>
    </submittedName>
</protein>
<evidence type="ECO:0000256" key="2">
    <source>
        <dbReference type="SAM" id="SignalP"/>
    </source>
</evidence>
<feature type="chain" id="PRO_5023003285" evidence="2">
    <location>
        <begin position="28"/>
        <end position="340"/>
    </location>
</feature>
<keyword evidence="4" id="KW-1185">Reference proteome</keyword>
<dbReference type="InterPro" id="IPR006059">
    <property type="entry name" value="SBP"/>
</dbReference>
<dbReference type="PROSITE" id="PS51318">
    <property type="entry name" value="TAT"/>
    <property type="match status" value="1"/>
</dbReference>
<dbReference type="KEGG" id="cof:FOZ74_08370"/>
<evidence type="ECO:0000313" key="4">
    <source>
        <dbReference type="Proteomes" id="UP000321199"/>
    </source>
</evidence>
<name>A0A5B8RXX8_9BURK</name>